<dbReference type="CDD" id="cd06263">
    <property type="entry name" value="MAM"/>
    <property type="match status" value="1"/>
</dbReference>
<dbReference type="Pfam" id="PF00057">
    <property type="entry name" value="Ldl_recept_a"/>
    <property type="match status" value="1"/>
</dbReference>
<dbReference type="PROSITE" id="PS01209">
    <property type="entry name" value="LDLRA_1"/>
    <property type="match status" value="1"/>
</dbReference>
<dbReference type="Pfam" id="PF00629">
    <property type="entry name" value="MAM"/>
    <property type="match status" value="1"/>
</dbReference>
<dbReference type="PROSITE" id="PS50068">
    <property type="entry name" value="LDLRA_2"/>
    <property type="match status" value="1"/>
</dbReference>
<dbReference type="InterPro" id="IPR013320">
    <property type="entry name" value="ConA-like_dom_sf"/>
</dbReference>
<reference evidence="4" key="1">
    <citation type="journal article" date="2008" name="Nature">
        <title>The amphioxus genome and the evolution of the chordate karyotype.</title>
        <authorList>
            <consortium name="US DOE Joint Genome Institute (JGI-PGF)"/>
            <person name="Putnam N.H."/>
            <person name="Butts T."/>
            <person name="Ferrier D.E.K."/>
            <person name="Furlong R.F."/>
            <person name="Hellsten U."/>
            <person name="Kawashima T."/>
            <person name="Robinson-Rechavi M."/>
            <person name="Shoguchi E."/>
            <person name="Terry A."/>
            <person name="Yu J.-K."/>
            <person name="Benito-Gutierrez E.L."/>
            <person name="Dubchak I."/>
            <person name="Garcia-Fernandez J."/>
            <person name="Gibson-Brown J.J."/>
            <person name="Grigoriev I.V."/>
            <person name="Horton A.C."/>
            <person name="de Jong P.J."/>
            <person name="Jurka J."/>
            <person name="Kapitonov V.V."/>
            <person name="Kohara Y."/>
            <person name="Kuroki Y."/>
            <person name="Lindquist E."/>
            <person name="Lucas S."/>
            <person name="Osoegawa K."/>
            <person name="Pennacchio L.A."/>
            <person name="Salamov A.A."/>
            <person name="Satou Y."/>
            <person name="Sauka-Spengler T."/>
            <person name="Schmutz J."/>
            <person name="Shin-I T."/>
            <person name="Toyoda A."/>
            <person name="Bronner-Fraser M."/>
            <person name="Fujiyama A."/>
            <person name="Holland L.Z."/>
            <person name="Holland P.W.H."/>
            <person name="Satoh N."/>
            <person name="Rokhsar D.S."/>
        </authorList>
    </citation>
    <scope>NUCLEOTIDE SEQUENCE [LARGE SCALE GENOMIC DNA]</scope>
    <source>
        <strain evidence="4">S238N-H82</strain>
        <tissue evidence="4">Testes</tissue>
    </source>
</reference>
<keyword evidence="1 2" id="KW-1015">Disulfide bond</keyword>
<gene>
    <name evidence="4" type="ORF">BRAFLDRAFT_227846</name>
</gene>
<dbReference type="SUPFAM" id="SSF57424">
    <property type="entry name" value="LDL receptor-like module"/>
    <property type="match status" value="1"/>
</dbReference>
<dbReference type="Gene3D" id="2.60.120.200">
    <property type="match status" value="1"/>
</dbReference>
<dbReference type="InterPro" id="IPR023415">
    <property type="entry name" value="LDLR_class-A_CS"/>
</dbReference>
<feature type="disulfide bond" evidence="2">
    <location>
        <begin position="211"/>
        <end position="226"/>
    </location>
</feature>
<dbReference type="InParanoid" id="C3XSH4"/>
<dbReference type="GO" id="GO:0016020">
    <property type="term" value="C:membrane"/>
    <property type="evidence" value="ECO:0007669"/>
    <property type="project" value="InterPro"/>
</dbReference>
<dbReference type="PROSITE" id="PS50060">
    <property type="entry name" value="MAM_2"/>
    <property type="match status" value="1"/>
</dbReference>
<dbReference type="AlphaFoldDB" id="C3XSH4"/>
<dbReference type="InterPro" id="IPR002172">
    <property type="entry name" value="LDrepeatLR_classA_rpt"/>
</dbReference>
<dbReference type="InterPro" id="IPR036055">
    <property type="entry name" value="LDL_receptor-like_sf"/>
</dbReference>
<dbReference type="SMART" id="SM00192">
    <property type="entry name" value="LDLa"/>
    <property type="match status" value="1"/>
</dbReference>
<dbReference type="SMART" id="SM00137">
    <property type="entry name" value="MAM"/>
    <property type="match status" value="1"/>
</dbReference>
<evidence type="ECO:0000256" key="2">
    <source>
        <dbReference type="PROSITE-ProRule" id="PRU00124"/>
    </source>
</evidence>
<dbReference type="PANTHER" id="PTHR23282:SF101">
    <property type="entry name" value="MAM DOMAIN-CONTAINING PROTEIN"/>
    <property type="match status" value="1"/>
</dbReference>
<dbReference type="eggNOG" id="KOG1095">
    <property type="taxonomic scope" value="Eukaryota"/>
</dbReference>
<feature type="domain" description="MAM" evidence="3">
    <location>
        <begin position="35"/>
        <end position="185"/>
    </location>
</feature>
<name>C3XSH4_BRAFL</name>
<evidence type="ECO:0000313" key="4">
    <source>
        <dbReference type="EMBL" id="EEN68895.1"/>
    </source>
</evidence>
<accession>C3XSH4</accession>
<dbReference type="Gene3D" id="4.10.400.10">
    <property type="entry name" value="Low-density Lipoprotein Receptor"/>
    <property type="match status" value="1"/>
</dbReference>
<dbReference type="InterPro" id="IPR000998">
    <property type="entry name" value="MAM_dom"/>
</dbReference>
<sequence>SLCDFRPDCGDRSDETDCSKSYFINDMHFCIPADTICNFERDNCRWNNAPSAAMNWTRSTGADTQADPNSPSTDHTQQSSFGYFMYVDSTPAASSGVAELRSRTFNGAAAACRVEFAFYMYGSNAGTLELLMDTGIETFNTWQTIGGVSIGRRRQGFQLMFRHSYSGRYSGAVAVDDVTLRGCDFPLPQQSCTAGQWQCANRACIEKALLCDLSDDCGDNSDESACCKLH</sequence>
<dbReference type="EMBL" id="GG666459">
    <property type="protein sequence ID" value="EEN68895.1"/>
    <property type="molecule type" value="Genomic_DNA"/>
</dbReference>
<evidence type="ECO:0000259" key="3">
    <source>
        <dbReference type="PROSITE" id="PS50060"/>
    </source>
</evidence>
<feature type="disulfide bond" evidence="2">
    <location>
        <begin position="192"/>
        <end position="204"/>
    </location>
</feature>
<dbReference type="CDD" id="cd00112">
    <property type="entry name" value="LDLa"/>
    <property type="match status" value="2"/>
</dbReference>
<feature type="non-terminal residue" evidence="4">
    <location>
        <position position="1"/>
    </location>
</feature>
<proteinExistence type="predicted"/>
<protein>
    <recommendedName>
        <fullName evidence="3">MAM domain-containing protein</fullName>
    </recommendedName>
</protein>
<dbReference type="PANTHER" id="PTHR23282">
    <property type="entry name" value="APICAL ENDOSOMAL GLYCOPROTEIN PRECURSOR"/>
    <property type="match status" value="1"/>
</dbReference>
<evidence type="ECO:0000256" key="1">
    <source>
        <dbReference type="ARBA" id="ARBA00023157"/>
    </source>
</evidence>
<dbReference type="SUPFAM" id="SSF49899">
    <property type="entry name" value="Concanavalin A-like lectins/glucanases"/>
    <property type="match status" value="1"/>
</dbReference>
<organism>
    <name type="scientific">Branchiostoma floridae</name>
    <name type="common">Florida lancelet</name>
    <name type="synonym">Amphioxus</name>
    <dbReference type="NCBI Taxonomy" id="7739"/>
    <lineage>
        <taxon>Eukaryota</taxon>
        <taxon>Metazoa</taxon>
        <taxon>Chordata</taxon>
        <taxon>Cephalochordata</taxon>
        <taxon>Leptocardii</taxon>
        <taxon>Amphioxiformes</taxon>
        <taxon>Branchiostomatidae</taxon>
        <taxon>Branchiostoma</taxon>
    </lineage>
</organism>
<feature type="disulfide bond" evidence="2">
    <location>
        <begin position="199"/>
        <end position="217"/>
    </location>
</feature>
<dbReference type="InterPro" id="IPR051560">
    <property type="entry name" value="MAM_domain-containing"/>
</dbReference>